<comment type="caution">
    <text evidence="1">The sequence shown here is derived from an EMBL/GenBank/DDBJ whole genome shotgun (WGS) entry which is preliminary data.</text>
</comment>
<dbReference type="Proteomes" id="UP000478064">
    <property type="component" value="Unassembled WGS sequence"/>
</dbReference>
<evidence type="ECO:0000313" key="1">
    <source>
        <dbReference type="EMBL" id="MQU08595.1"/>
    </source>
</evidence>
<name>A0A6L5I1U8_9PSED</name>
<organism evidence="1 2">
    <name type="scientific">Pseudomonas helleri</name>
    <dbReference type="NCBI Taxonomy" id="1608996"/>
    <lineage>
        <taxon>Bacteria</taxon>
        <taxon>Pseudomonadati</taxon>
        <taxon>Pseudomonadota</taxon>
        <taxon>Gammaproteobacteria</taxon>
        <taxon>Pseudomonadales</taxon>
        <taxon>Pseudomonadaceae</taxon>
        <taxon>Pseudomonas</taxon>
    </lineage>
</organism>
<dbReference type="AlphaFoldDB" id="A0A6L5I1U8"/>
<accession>A0A6L5I1U8</accession>
<gene>
    <name evidence="1" type="ORF">GHO27_23320</name>
</gene>
<protein>
    <submittedName>
        <fullName evidence="1">Uncharacterized protein</fullName>
    </submittedName>
</protein>
<evidence type="ECO:0000313" key="2">
    <source>
        <dbReference type="Proteomes" id="UP000478064"/>
    </source>
</evidence>
<dbReference type="EMBL" id="WIVU01000068">
    <property type="protein sequence ID" value="MQU08595.1"/>
    <property type="molecule type" value="Genomic_DNA"/>
</dbReference>
<proteinExistence type="predicted"/>
<sequence>MQVWHPAHCHTSSERLMDLPHQPIAIALRGLLRAKGGRITKHRPRRPVPFSLVKPRSTNGAPAAWPHLAKYSRPMQIVFIAETSRCAPRFGAFENVARVTAIPG</sequence>
<reference evidence="1 2" key="1">
    <citation type="submission" date="2019-10" db="EMBL/GenBank/DDBJ databases">
        <title>Evaluation of single-gene subtyping targets for Pseudomonas.</title>
        <authorList>
            <person name="Reichler S.J."/>
            <person name="Orsi R.H."/>
            <person name="Wiedmann M."/>
            <person name="Martin N.H."/>
            <person name="Murphy S.I."/>
        </authorList>
    </citation>
    <scope>NUCLEOTIDE SEQUENCE [LARGE SCALE GENOMIC DNA]</scope>
    <source>
        <strain evidence="1 2">FSL R10-1637</strain>
    </source>
</reference>